<dbReference type="AlphaFoldDB" id="A0A7Z7IV88"/>
<evidence type="ECO:0000256" key="1">
    <source>
        <dbReference type="SAM" id="Phobius"/>
    </source>
</evidence>
<proteinExistence type="predicted"/>
<keyword evidence="1" id="KW-1133">Transmembrane helix</keyword>
<reference evidence="2 3" key="1">
    <citation type="submission" date="2017-10" db="EMBL/GenBank/DDBJ databases">
        <authorList>
            <person name="Regsiter A."/>
            <person name="William W."/>
        </authorList>
    </citation>
    <scope>NUCLEOTIDE SEQUENCE [LARGE SCALE GENOMIC DNA]</scope>
    <source>
        <strain evidence="2 3">CFBP6991</strain>
    </source>
</reference>
<comment type="caution">
    <text evidence="2">The sequence shown here is derived from an EMBL/GenBank/DDBJ whole genome shotgun (WGS) entry which is preliminary data.</text>
</comment>
<sequence length="71" mass="8483">MRIWIYVLYILFNYCFFNSFIRNRKKASVAIIQVVLIVLLALLSFVGILMLKENLEMMQKPFLILNLNKKK</sequence>
<accession>A0A7Z7IV88</accession>
<keyword evidence="1" id="KW-0812">Transmembrane</keyword>
<feature type="transmembrane region" description="Helical" evidence="1">
    <location>
        <begin position="5"/>
        <end position="21"/>
    </location>
</feature>
<protein>
    <submittedName>
        <fullName evidence="2">Uncharacterized protein</fullName>
    </submittedName>
</protein>
<name>A0A7Z7IV88_XANCH</name>
<gene>
    <name evidence="2" type="ORF">XFF6991_4924</name>
</gene>
<feature type="transmembrane region" description="Helical" evidence="1">
    <location>
        <begin position="27"/>
        <end position="51"/>
    </location>
</feature>
<dbReference type="Proteomes" id="UP000234345">
    <property type="component" value="Unassembled WGS sequence"/>
</dbReference>
<evidence type="ECO:0000313" key="2">
    <source>
        <dbReference type="EMBL" id="SOO22200.1"/>
    </source>
</evidence>
<keyword evidence="1" id="KW-0472">Membrane</keyword>
<dbReference type="EMBL" id="OCZC01000020">
    <property type="protein sequence ID" value="SOO22200.1"/>
    <property type="molecule type" value="Genomic_DNA"/>
</dbReference>
<organism evidence="2 3">
    <name type="scientific">Xanthomonas campestris pv. phaseoli</name>
    <dbReference type="NCBI Taxonomy" id="317013"/>
    <lineage>
        <taxon>Bacteria</taxon>
        <taxon>Pseudomonadati</taxon>
        <taxon>Pseudomonadota</taxon>
        <taxon>Gammaproteobacteria</taxon>
        <taxon>Lysobacterales</taxon>
        <taxon>Lysobacteraceae</taxon>
        <taxon>Xanthomonas</taxon>
    </lineage>
</organism>
<evidence type="ECO:0000313" key="3">
    <source>
        <dbReference type="Proteomes" id="UP000234345"/>
    </source>
</evidence>